<evidence type="ECO:0000313" key="7">
    <source>
        <dbReference type="Proteomes" id="UP000662939"/>
    </source>
</evidence>
<evidence type="ECO:0000256" key="2">
    <source>
        <dbReference type="ARBA" id="ARBA00006906"/>
    </source>
</evidence>
<dbReference type="SUPFAM" id="SSF51569">
    <property type="entry name" value="Aldolase"/>
    <property type="match status" value="1"/>
</dbReference>
<dbReference type="PANTHER" id="PTHR30246:SF1">
    <property type="entry name" value="2-DEHYDRO-3-DEOXY-6-PHOSPHOGALACTONATE ALDOLASE-RELATED"/>
    <property type="match status" value="1"/>
</dbReference>
<gene>
    <name evidence="6" type="ORF">JQS30_09515</name>
</gene>
<evidence type="ECO:0000256" key="4">
    <source>
        <dbReference type="ARBA" id="ARBA00023239"/>
    </source>
</evidence>
<sequence length="200" mass="20598">MTTTSFDEIFARARFMVILRGLSPDQTVELSLKAWELGIDSVEVPIGLGHHVESLAAAVKAGAERGKRVGAGTVVSETHVEQAAEVGAAYTVAPGFDADVLAASNAADLPHLPGVATATEVQQAVRYGCQWVKVFPASVLGPDWFRAIAGPFPGVKTVATGGIHASQAGDFHAAGVNVVGLGSALSDPAQFAALARMMAH</sequence>
<dbReference type="CDD" id="cd00452">
    <property type="entry name" value="KDPG_aldolase"/>
    <property type="match status" value="1"/>
</dbReference>
<protein>
    <submittedName>
        <fullName evidence="6">Bifunctional 4-hydroxy-2-oxoglutarate aldolase/2-dehydro-3-deoxy-phosphogluconate aldolase</fullName>
    </submittedName>
</protein>
<dbReference type="PANTHER" id="PTHR30246">
    <property type="entry name" value="2-KETO-3-DEOXY-6-PHOSPHOGLUCONATE ALDOLASE"/>
    <property type="match status" value="1"/>
</dbReference>
<keyword evidence="7" id="KW-1185">Reference proteome</keyword>
<evidence type="ECO:0000256" key="3">
    <source>
        <dbReference type="ARBA" id="ARBA00011233"/>
    </source>
</evidence>
<dbReference type="Pfam" id="PF01081">
    <property type="entry name" value="Aldolase"/>
    <property type="match status" value="1"/>
</dbReference>
<dbReference type="EMBL" id="CP070496">
    <property type="protein sequence ID" value="QSB04057.1"/>
    <property type="molecule type" value="Genomic_DNA"/>
</dbReference>
<accession>A0A895XGP1</accession>
<keyword evidence="4" id="KW-0456">Lyase</keyword>
<dbReference type="KEGG" id="nav:JQS30_09515"/>
<organism evidence="6 7">
    <name type="scientific">Natronoglycomyces albus</name>
    <dbReference type="NCBI Taxonomy" id="2811108"/>
    <lineage>
        <taxon>Bacteria</taxon>
        <taxon>Bacillati</taxon>
        <taxon>Actinomycetota</taxon>
        <taxon>Actinomycetes</taxon>
        <taxon>Glycomycetales</taxon>
        <taxon>Glycomycetaceae</taxon>
        <taxon>Natronoglycomyces</taxon>
    </lineage>
</organism>
<keyword evidence="5" id="KW-0119">Carbohydrate metabolism</keyword>
<dbReference type="RefSeq" id="WP_213170056.1">
    <property type="nucleotide sequence ID" value="NZ_CP070496.1"/>
</dbReference>
<comment type="pathway">
    <text evidence="1">Carbohydrate acid metabolism.</text>
</comment>
<evidence type="ECO:0000256" key="5">
    <source>
        <dbReference type="ARBA" id="ARBA00023277"/>
    </source>
</evidence>
<comment type="subunit">
    <text evidence="3">Homotrimer.</text>
</comment>
<proteinExistence type="inferred from homology"/>
<dbReference type="InterPro" id="IPR000887">
    <property type="entry name" value="Aldlse_KDPG_KHG"/>
</dbReference>
<dbReference type="AlphaFoldDB" id="A0A895XGP1"/>
<name>A0A895XGP1_9ACTN</name>
<evidence type="ECO:0000256" key="1">
    <source>
        <dbReference type="ARBA" id="ARBA00004761"/>
    </source>
</evidence>
<dbReference type="Proteomes" id="UP000662939">
    <property type="component" value="Chromosome"/>
</dbReference>
<reference evidence="6" key="1">
    <citation type="submission" date="2021-02" db="EMBL/GenBank/DDBJ databases">
        <title>Natronoglycomyces albus gen. nov., sp. nov, a haloalkaliphilic actinobacterium from a soda solonchak soil.</title>
        <authorList>
            <person name="Sorokin D.Y."/>
            <person name="Khijniak T.V."/>
            <person name="Zakharycheva A.P."/>
            <person name="Boueva O.V."/>
            <person name="Ariskina E.V."/>
            <person name="Hahnke R.L."/>
            <person name="Bunk B."/>
            <person name="Sproer C."/>
            <person name="Schumann P."/>
            <person name="Evtushenko L.I."/>
            <person name="Kublanov I.V."/>
        </authorList>
    </citation>
    <scope>NUCLEOTIDE SEQUENCE</scope>
    <source>
        <strain evidence="6">DSM 106290</strain>
    </source>
</reference>
<evidence type="ECO:0000313" key="6">
    <source>
        <dbReference type="EMBL" id="QSB04057.1"/>
    </source>
</evidence>
<dbReference type="InterPro" id="IPR013785">
    <property type="entry name" value="Aldolase_TIM"/>
</dbReference>
<dbReference type="GO" id="GO:0016829">
    <property type="term" value="F:lyase activity"/>
    <property type="evidence" value="ECO:0007669"/>
    <property type="project" value="UniProtKB-KW"/>
</dbReference>
<dbReference type="Gene3D" id="3.20.20.70">
    <property type="entry name" value="Aldolase class I"/>
    <property type="match status" value="1"/>
</dbReference>
<comment type="similarity">
    <text evidence="2">Belongs to the KHG/KDPG aldolase family.</text>
</comment>